<reference evidence="2" key="1">
    <citation type="submission" date="2017-12" db="EMBL/GenBank/DDBJ databases">
        <title>Gene loss provides genomic basis for host adaptation in cereal stripe rust fungi.</title>
        <authorList>
            <person name="Xia C."/>
        </authorList>
    </citation>
    <scope>NUCLEOTIDE SEQUENCE [LARGE SCALE GENOMIC DNA]</scope>
    <source>
        <strain evidence="2">93-210</strain>
    </source>
</reference>
<dbReference type="EMBL" id="PKSL01000034">
    <property type="protein sequence ID" value="POW12032.1"/>
    <property type="molecule type" value="Genomic_DNA"/>
</dbReference>
<accession>A0A2S4VR65</accession>
<dbReference type="Proteomes" id="UP000239156">
    <property type="component" value="Unassembled WGS sequence"/>
</dbReference>
<dbReference type="VEuPathDB" id="FungiDB:PSHT_03182"/>
<evidence type="ECO:0000256" key="1">
    <source>
        <dbReference type="SAM" id="MobiDB-lite"/>
    </source>
</evidence>
<name>A0A2S4VR65_9BASI</name>
<protein>
    <submittedName>
        <fullName evidence="2">Uncharacterized protein</fullName>
    </submittedName>
</protein>
<dbReference type="VEuPathDB" id="FungiDB:PSTT_04826"/>
<feature type="compositionally biased region" description="Low complexity" evidence="1">
    <location>
        <begin position="229"/>
        <end position="248"/>
    </location>
</feature>
<evidence type="ECO:0000313" key="3">
    <source>
        <dbReference type="Proteomes" id="UP000239156"/>
    </source>
</evidence>
<feature type="compositionally biased region" description="Low complexity" evidence="1">
    <location>
        <begin position="255"/>
        <end position="273"/>
    </location>
</feature>
<gene>
    <name evidence="2" type="ORF">PSTT_04826</name>
</gene>
<sequence length="341" mass="34371">CQLAFPFPAQPALQPISRTRFTTSPIMQLYGLLLCTLMTLSVLTAPNDRRASRQKRSLDNEIKESWMMHKRQAADAGAAGKTMDLSAIIGGTVTAMDLKNLLEEFLRSPVNGGPPPKSSLVGKAKATEMITKFEAAQKTQTAAPLSAKAASSLQKIAKSMPGLGVPLAADKARRSLPPAPAPAPAGPAGNASTTAAPTGAPGPSTTPVAPPPGGKLGRRAETAPPAGPPTNSTTTAAPAGAPVPATTPVTPPALPASTAAAPGALPASTTDPLDPLPLPSHPDLEQPNPPDDKTLQQLPPAGGKTMMDLLKTFVSTLPELAGGAAAPAAGKAAAPAAKKSK</sequence>
<dbReference type="AlphaFoldDB" id="A0A2S4VR65"/>
<comment type="caution">
    <text evidence="2">The sequence shown here is derived from an EMBL/GenBank/DDBJ whole genome shotgun (WGS) entry which is preliminary data.</text>
</comment>
<proteinExistence type="predicted"/>
<feature type="compositionally biased region" description="Low complexity" evidence="1">
    <location>
        <begin position="186"/>
        <end position="207"/>
    </location>
</feature>
<keyword evidence="3" id="KW-1185">Reference proteome</keyword>
<evidence type="ECO:0000313" key="2">
    <source>
        <dbReference type="EMBL" id="POW12032.1"/>
    </source>
</evidence>
<feature type="region of interest" description="Disordered" evidence="1">
    <location>
        <begin position="173"/>
        <end position="304"/>
    </location>
</feature>
<feature type="non-terminal residue" evidence="2">
    <location>
        <position position="1"/>
    </location>
</feature>
<organism evidence="2 3">
    <name type="scientific">Puccinia striiformis</name>
    <dbReference type="NCBI Taxonomy" id="27350"/>
    <lineage>
        <taxon>Eukaryota</taxon>
        <taxon>Fungi</taxon>
        <taxon>Dikarya</taxon>
        <taxon>Basidiomycota</taxon>
        <taxon>Pucciniomycotina</taxon>
        <taxon>Pucciniomycetes</taxon>
        <taxon>Pucciniales</taxon>
        <taxon>Pucciniaceae</taxon>
        <taxon>Puccinia</taxon>
    </lineage>
</organism>